<name>W1PJX7_AMBTC</name>
<evidence type="ECO:0000259" key="4">
    <source>
        <dbReference type="PROSITE" id="PS50888"/>
    </source>
</evidence>
<dbReference type="KEGG" id="atr:18436279"/>
<evidence type="ECO:0000256" key="2">
    <source>
        <dbReference type="ARBA" id="ARBA00023163"/>
    </source>
</evidence>
<dbReference type="EMBL" id="KI393609">
    <property type="protein sequence ID" value="ERN08039.1"/>
    <property type="molecule type" value="Genomic_DNA"/>
</dbReference>
<evidence type="ECO:0000256" key="1">
    <source>
        <dbReference type="ARBA" id="ARBA00023015"/>
    </source>
</evidence>
<dbReference type="GO" id="GO:0046983">
    <property type="term" value="F:protein dimerization activity"/>
    <property type="evidence" value="ECO:0007669"/>
    <property type="project" value="InterPro"/>
</dbReference>
<dbReference type="PANTHER" id="PTHR46196">
    <property type="entry name" value="TRANSCRIPTION FACTOR BHLH155-LIKE ISOFORM X1-RELATED"/>
    <property type="match status" value="1"/>
</dbReference>
<dbReference type="Pfam" id="PF23176">
    <property type="entry name" value="bHLH_LHW"/>
    <property type="match status" value="1"/>
</dbReference>
<dbReference type="AlphaFoldDB" id="W1PJX7"/>
<dbReference type="Gramene" id="ERN08039">
    <property type="protein sequence ID" value="ERN08039"/>
    <property type="gene ID" value="AMTR_s00012p00261730"/>
</dbReference>
<evidence type="ECO:0000313" key="5">
    <source>
        <dbReference type="EMBL" id="ERN08039.1"/>
    </source>
</evidence>
<keyword evidence="2" id="KW-0804">Transcription</keyword>
<feature type="region of interest" description="Disordered" evidence="3">
    <location>
        <begin position="520"/>
        <end position="541"/>
    </location>
</feature>
<dbReference type="PANTHER" id="PTHR46196:SF3">
    <property type="entry name" value="TRANSCRIPTION FACTOR LHW-LIKE ISOFORM X1"/>
    <property type="match status" value="1"/>
</dbReference>
<gene>
    <name evidence="5" type="ORF">AMTR_s00012p00261730</name>
</gene>
<evidence type="ECO:0000313" key="6">
    <source>
        <dbReference type="Proteomes" id="UP000017836"/>
    </source>
</evidence>
<feature type="compositionally biased region" description="Basic and acidic residues" evidence="3">
    <location>
        <begin position="527"/>
        <end position="541"/>
    </location>
</feature>
<dbReference type="InterPro" id="IPR043561">
    <property type="entry name" value="LHW-like"/>
</dbReference>
<keyword evidence="6" id="KW-1185">Reference proteome</keyword>
<dbReference type="GO" id="GO:0003700">
    <property type="term" value="F:DNA-binding transcription factor activity"/>
    <property type="evidence" value="ECO:0007669"/>
    <property type="project" value="InterPro"/>
</dbReference>
<feature type="domain" description="BHLH" evidence="4">
    <location>
        <begin position="526"/>
        <end position="575"/>
    </location>
</feature>
<dbReference type="InterPro" id="IPR025610">
    <property type="entry name" value="MYC/MYB_N"/>
</dbReference>
<proteinExistence type="predicted"/>
<keyword evidence="1" id="KW-0805">Transcription regulation</keyword>
<dbReference type="OrthoDB" id="778365at2759"/>
<dbReference type="PROSITE" id="PS50888">
    <property type="entry name" value="BHLH"/>
    <property type="match status" value="1"/>
</dbReference>
<protein>
    <recommendedName>
        <fullName evidence="4">BHLH domain-containing protein</fullName>
    </recommendedName>
</protein>
<sequence length="717" mass="79075">METPLRQLLKGFCHDSEWQYAVFWKLKHRSRMLLTWEDGYYNFPKPPCNIQDTTTNAFFNSIGGADYSSDAIDGRVRHSVRDPIGAAVANMSYLVYALGEGIIGQVAFSGRHYWAFAEKVFNGEGNSQFVPEYPSEWQFQFAAGIKTIVLIPVVPHGVVQLGSLKLLMEDLKLVDHVKSSFNMLQNKAGAFFPDPVHCSSNKNNPDPVSSSFDSISQNSFASSAIYPSISRGIQAENLVENSAAPLVSNSFTYFLNQVVKSELTSFQIHHKPLNDFQDLILGEEMGHLAMRQKPVEELPDQNIYEDSLFNFCGQSDSNIMQGSSLSSLTQVVDQDSLLKQSMRSASCKDQEQNGEDYLWALSFPAESELHKVLKPVFSNMGSTDAASTDSSTQTATMSELIEPLVGEFDAWLRSEGSSEHLLDAVVANALSTGAQSCNSSSTLLGGSCLTESNGGGSGSIADDSISDPWSGYLGFVQGSRGTSVRSPSGLSSKAMSTMVEGERKEVFSCSHSKKLIEPSKLTKRRAKPGESCRPRPRDRQQIQDRVKELREIVPNGAKCSIDALLERTIKHMIFLRNVTSHADKLKLCSKVADNKQRPLLVGRSNSDQRGASWALDLGSQTGVCPVVVENLDHPGHMLVEMLCEEDGLFLEIAQVIRNLGLTIIKGLMEARADKFWAHFVVEGPRGIQRMDVLWQLMQLLQPKSPSTQLQANVLHVM</sequence>
<accession>W1PJX7</accession>
<organism evidence="5 6">
    <name type="scientific">Amborella trichopoda</name>
    <dbReference type="NCBI Taxonomy" id="13333"/>
    <lineage>
        <taxon>Eukaryota</taxon>
        <taxon>Viridiplantae</taxon>
        <taxon>Streptophyta</taxon>
        <taxon>Embryophyta</taxon>
        <taxon>Tracheophyta</taxon>
        <taxon>Spermatophyta</taxon>
        <taxon>Magnoliopsida</taxon>
        <taxon>Amborellales</taxon>
        <taxon>Amborellaceae</taxon>
        <taxon>Amborella</taxon>
    </lineage>
</organism>
<dbReference type="Pfam" id="PF14215">
    <property type="entry name" value="bHLH-MYC_N"/>
    <property type="match status" value="1"/>
</dbReference>
<reference evidence="6" key="1">
    <citation type="journal article" date="2013" name="Science">
        <title>The Amborella genome and the evolution of flowering plants.</title>
        <authorList>
            <consortium name="Amborella Genome Project"/>
        </authorList>
    </citation>
    <scope>NUCLEOTIDE SEQUENCE [LARGE SCALE GENOMIC DNA]</scope>
</reference>
<dbReference type="InterPro" id="IPR011598">
    <property type="entry name" value="bHLH_dom"/>
</dbReference>
<dbReference type="Proteomes" id="UP000017836">
    <property type="component" value="Unassembled WGS sequence"/>
</dbReference>
<dbReference type="OMA" id="VLAKMAY"/>
<dbReference type="eggNOG" id="ENOG502QSH7">
    <property type="taxonomic scope" value="Eukaryota"/>
</dbReference>
<evidence type="ECO:0000256" key="3">
    <source>
        <dbReference type="SAM" id="MobiDB-lite"/>
    </source>
</evidence>
<dbReference type="HOGENOM" id="CLU_013463_1_1_1"/>